<keyword evidence="7" id="KW-0972">Capsule biogenesis/degradation</keyword>
<dbReference type="Pfam" id="PF01061">
    <property type="entry name" value="ABC2_membrane"/>
    <property type="match status" value="1"/>
</dbReference>
<accession>K2HAH3</accession>
<evidence type="ECO:0000313" key="15">
    <source>
        <dbReference type="Proteomes" id="UP000006765"/>
    </source>
</evidence>
<keyword evidence="8 11" id="KW-1133">Transmembrane helix</keyword>
<keyword evidence="9" id="KW-0625">Polysaccharide transport</keyword>
<evidence type="ECO:0000313" key="14">
    <source>
        <dbReference type="EMBL" id="EKE44528.1"/>
    </source>
</evidence>
<evidence type="ECO:0000256" key="5">
    <source>
        <dbReference type="ARBA" id="ARBA00022597"/>
    </source>
</evidence>
<gene>
    <name evidence="14" type="ORF">OCGS_1366</name>
</gene>
<proteinExistence type="inferred from homology"/>
<evidence type="ECO:0000256" key="9">
    <source>
        <dbReference type="ARBA" id="ARBA00023047"/>
    </source>
</evidence>
<keyword evidence="3 11" id="KW-0813">Transport</keyword>
<keyword evidence="15" id="KW-1185">Reference proteome</keyword>
<evidence type="ECO:0000256" key="2">
    <source>
        <dbReference type="ARBA" id="ARBA00007783"/>
    </source>
</evidence>
<dbReference type="GO" id="GO:0015774">
    <property type="term" value="P:polysaccharide transport"/>
    <property type="evidence" value="ECO:0007669"/>
    <property type="project" value="UniProtKB-KW"/>
</dbReference>
<feature type="transmembrane region" description="Helical" evidence="11">
    <location>
        <begin position="250"/>
        <end position="271"/>
    </location>
</feature>
<feature type="region of interest" description="Disordered" evidence="12">
    <location>
        <begin position="1"/>
        <end position="24"/>
    </location>
</feature>
<evidence type="ECO:0000259" key="13">
    <source>
        <dbReference type="PROSITE" id="PS51012"/>
    </source>
</evidence>
<dbReference type="InterPro" id="IPR047817">
    <property type="entry name" value="ABC2_TM_bact-type"/>
</dbReference>
<dbReference type="GO" id="GO:0043190">
    <property type="term" value="C:ATP-binding cassette (ABC) transporter complex"/>
    <property type="evidence" value="ECO:0007669"/>
    <property type="project" value="InterPro"/>
</dbReference>
<dbReference type="GO" id="GO:0140359">
    <property type="term" value="F:ABC-type transporter activity"/>
    <property type="evidence" value="ECO:0007669"/>
    <property type="project" value="InterPro"/>
</dbReference>
<keyword evidence="4 11" id="KW-1003">Cell membrane</keyword>
<evidence type="ECO:0000256" key="6">
    <source>
        <dbReference type="ARBA" id="ARBA00022692"/>
    </source>
</evidence>
<feature type="transmembrane region" description="Helical" evidence="11">
    <location>
        <begin position="86"/>
        <end position="104"/>
    </location>
</feature>
<dbReference type="PROSITE" id="PS51012">
    <property type="entry name" value="ABC_TM2"/>
    <property type="match status" value="1"/>
</dbReference>
<comment type="caution">
    <text evidence="11">Lacks conserved residue(s) required for the propagation of feature annotation.</text>
</comment>
<comment type="similarity">
    <text evidence="2 11">Belongs to the ABC-2 integral membrane protein family.</text>
</comment>
<keyword evidence="5" id="KW-0762">Sugar transport</keyword>
<evidence type="ECO:0000256" key="10">
    <source>
        <dbReference type="ARBA" id="ARBA00023136"/>
    </source>
</evidence>
<keyword evidence="6 11" id="KW-0812">Transmembrane</keyword>
<dbReference type="PANTHER" id="PTHR30413">
    <property type="entry name" value="INNER MEMBRANE TRANSPORT PERMEASE"/>
    <property type="match status" value="1"/>
</dbReference>
<dbReference type="PATRIC" id="fig|1231392.3.peg.1370"/>
<dbReference type="InterPro" id="IPR013525">
    <property type="entry name" value="ABC2_TM"/>
</dbReference>
<evidence type="ECO:0000256" key="3">
    <source>
        <dbReference type="ARBA" id="ARBA00022448"/>
    </source>
</evidence>
<dbReference type="eggNOG" id="COG1682">
    <property type="taxonomic scope" value="Bacteria"/>
</dbReference>
<dbReference type="STRING" id="1231392.OCGS_1366"/>
<evidence type="ECO:0000256" key="8">
    <source>
        <dbReference type="ARBA" id="ARBA00022989"/>
    </source>
</evidence>
<name>K2HAH3_9RHOB</name>
<keyword evidence="10 11" id="KW-0472">Membrane</keyword>
<feature type="domain" description="ABC transmembrane type-2" evidence="13">
    <location>
        <begin position="53"/>
        <end position="274"/>
    </location>
</feature>
<dbReference type="GO" id="GO:0015920">
    <property type="term" value="P:lipopolysaccharide transport"/>
    <property type="evidence" value="ECO:0007669"/>
    <property type="project" value="TreeGrafter"/>
</dbReference>
<dbReference type="RefSeq" id="WP_007426518.1">
    <property type="nucleotide sequence ID" value="NZ_AMGO01000021.1"/>
</dbReference>
<protein>
    <recommendedName>
        <fullName evidence="11">Transport permease protein</fullName>
    </recommendedName>
</protein>
<feature type="transmembrane region" description="Helical" evidence="11">
    <location>
        <begin position="167"/>
        <end position="193"/>
    </location>
</feature>
<evidence type="ECO:0000256" key="12">
    <source>
        <dbReference type="SAM" id="MobiDB-lite"/>
    </source>
</evidence>
<evidence type="ECO:0000256" key="11">
    <source>
        <dbReference type="RuleBase" id="RU361157"/>
    </source>
</evidence>
<reference evidence="14 15" key="1">
    <citation type="journal article" date="2012" name="J. Bacteriol.">
        <title>Draft Genome Sequence of Oceaniovalibus guishaninsula JLT2003T.</title>
        <authorList>
            <person name="Tang K."/>
            <person name="Liu K."/>
            <person name="Jiao N."/>
        </authorList>
    </citation>
    <scope>NUCLEOTIDE SEQUENCE [LARGE SCALE GENOMIC DNA]</scope>
    <source>
        <strain evidence="14 15">JLT2003</strain>
    </source>
</reference>
<dbReference type="Proteomes" id="UP000006765">
    <property type="component" value="Unassembled WGS sequence"/>
</dbReference>
<comment type="subcellular location">
    <subcellularLocation>
        <location evidence="11">Cell inner membrane</location>
        <topology evidence="11">Multi-pass membrane protein</topology>
    </subcellularLocation>
    <subcellularLocation>
        <location evidence="1">Cell membrane</location>
        <topology evidence="1">Multi-pass membrane protein</topology>
    </subcellularLocation>
</comment>
<evidence type="ECO:0000256" key="4">
    <source>
        <dbReference type="ARBA" id="ARBA00022475"/>
    </source>
</evidence>
<feature type="transmembrane region" description="Helical" evidence="11">
    <location>
        <begin position="54"/>
        <end position="77"/>
    </location>
</feature>
<evidence type="ECO:0000256" key="1">
    <source>
        <dbReference type="ARBA" id="ARBA00004651"/>
    </source>
</evidence>
<organism evidence="14 15">
    <name type="scientific">Oceaniovalibus guishaninsula JLT2003</name>
    <dbReference type="NCBI Taxonomy" id="1231392"/>
    <lineage>
        <taxon>Bacteria</taxon>
        <taxon>Pseudomonadati</taxon>
        <taxon>Pseudomonadota</taxon>
        <taxon>Alphaproteobacteria</taxon>
        <taxon>Rhodobacterales</taxon>
        <taxon>Roseobacteraceae</taxon>
        <taxon>Oceaniovalibus</taxon>
    </lineage>
</organism>
<dbReference type="PRINTS" id="PR00164">
    <property type="entry name" value="ABC2TRNSPORT"/>
</dbReference>
<comment type="caution">
    <text evidence="14">The sequence shown here is derived from an EMBL/GenBank/DDBJ whole genome shotgun (WGS) entry which is preliminary data.</text>
</comment>
<dbReference type="AlphaFoldDB" id="K2HAH3"/>
<feature type="transmembrane region" description="Helical" evidence="11">
    <location>
        <begin position="205"/>
        <end position="230"/>
    </location>
</feature>
<dbReference type="PANTHER" id="PTHR30413:SF10">
    <property type="entry name" value="CAPSULE POLYSACCHARIDE EXPORT INNER-MEMBRANE PROTEIN CTRC"/>
    <property type="match status" value="1"/>
</dbReference>
<dbReference type="InterPro" id="IPR000412">
    <property type="entry name" value="ABC_2_transport"/>
</dbReference>
<evidence type="ECO:0000256" key="7">
    <source>
        <dbReference type="ARBA" id="ARBA00022903"/>
    </source>
</evidence>
<dbReference type="EMBL" id="AMGO01000021">
    <property type="protein sequence ID" value="EKE44528.1"/>
    <property type="molecule type" value="Genomic_DNA"/>
</dbReference>
<sequence>MTRTATDDAIALPPPLTPARATVTGKRPPAAIARTVTALVLREMSTRYGNKPGGYLWAIVEPLGMIAILALGFSLLLRTPPLGDSFLLFYATGFLPYTFFQGMSRTVGRSLRASRALLAYPVVHWIDTIIARIVLNTLTSLLVAYILLAGILGMTGAPVVIDMGPVLEAYAVAGLLGIGVGLVNCVLTGFFPIWDSVWGIITRPLFLASGVLVLYTALGPQAQAVLWWNPLIHVIGRMRSGFYSMYSPDYISMTYAMLVALPLIALGLVLLRRHHKRILE</sequence>